<evidence type="ECO:0000313" key="4">
    <source>
        <dbReference type="EMBL" id="MFI9102682.1"/>
    </source>
</evidence>
<dbReference type="Proteomes" id="UP001614394">
    <property type="component" value="Unassembled WGS sequence"/>
</dbReference>
<proteinExistence type="predicted"/>
<keyword evidence="2" id="KW-0472">Membrane</keyword>
<dbReference type="RefSeq" id="WP_399650654.1">
    <property type="nucleotide sequence ID" value="NZ_JBITYG010000005.1"/>
</dbReference>
<keyword evidence="2" id="KW-0812">Transmembrane</keyword>
<evidence type="ECO:0000256" key="1">
    <source>
        <dbReference type="SAM" id="MobiDB-lite"/>
    </source>
</evidence>
<comment type="caution">
    <text evidence="4">The sequence shown here is derived from an EMBL/GenBank/DDBJ whole genome shotgun (WGS) entry which is preliminary data.</text>
</comment>
<dbReference type="InterPro" id="IPR036249">
    <property type="entry name" value="Thioredoxin-like_sf"/>
</dbReference>
<evidence type="ECO:0000256" key="2">
    <source>
        <dbReference type="SAM" id="Phobius"/>
    </source>
</evidence>
<organism evidence="4 5">
    <name type="scientific">Streptomyces fildesensis</name>
    <dbReference type="NCBI Taxonomy" id="375757"/>
    <lineage>
        <taxon>Bacteria</taxon>
        <taxon>Bacillati</taxon>
        <taxon>Actinomycetota</taxon>
        <taxon>Actinomycetes</taxon>
        <taxon>Kitasatosporales</taxon>
        <taxon>Streptomycetaceae</taxon>
        <taxon>Streptomyces</taxon>
    </lineage>
</organism>
<name>A0ABW8C8B1_9ACTN</name>
<dbReference type="SUPFAM" id="SSF52833">
    <property type="entry name" value="Thioredoxin-like"/>
    <property type="match status" value="1"/>
</dbReference>
<dbReference type="EMBL" id="JBITYG010000005">
    <property type="protein sequence ID" value="MFI9102682.1"/>
    <property type="molecule type" value="Genomic_DNA"/>
</dbReference>
<evidence type="ECO:0000313" key="5">
    <source>
        <dbReference type="Proteomes" id="UP001614394"/>
    </source>
</evidence>
<reference evidence="4 5" key="1">
    <citation type="submission" date="2024-10" db="EMBL/GenBank/DDBJ databases">
        <title>The Natural Products Discovery Center: Release of the First 8490 Sequenced Strains for Exploring Actinobacteria Biosynthetic Diversity.</title>
        <authorList>
            <person name="Kalkreuter E."/>
            <person name="Kautsar S.A."/>
            <person name="Yang D."/>
            <person name="Bader C.D."/>
            <person name="Teijaro C.N."/>
            <person name="Fluegel L."/>
            <person name="Davis C.M."/>
            <person name="Simpson J.R."/>
            <person name="Lauterbach L."/>
            <person name="Steele A.D."/>
            <person name="Gui C."/>
            <person name="Meng S."/>
            <person name="Li G."/>
            <person name="Viehrig K."/>
            <person name="Ye F."/>
            <person name="Su P."/>
            <person name="Kiefer A.F."/>
            <person name="Nichols A."/>
            <person name="Cepeda A.J."/>
            <person name="Yan W."/>
            <person name="Fan B."/>
            <person name="Jiang Y."/>
            <person name="Adhikari A."/>
            <person name="Zheng C.-J."/>
            <person name="Schuster L."/>
            <person name="Cowan T.M."/>
            <person name="Smanski M.J."/>
            <person name="Chevrette M.G."/>
            <person name="De Carvalho L.P.S."/>
            <person name="Shen B."/>
        </authorList>
    </citation>
    <scope>NUCLEOTIDE SEQUENCE [LARGE SCALE GENOMIC DNA]</scope>
    <source>
        <strain evidence="4 5">NPDC053399</strain>
    </source>
</reference>
<keyword evidence="5" id="KW-1185">Reference proteome</keyword>
<sequence>MTESKGLKDRNDTADSGAAPRKSLLQRWRPYAAGIVVLVVVFGASAAIGAHVRGAKADKVKAPANAAGPDGQAKLAVPVKPSVPVTLTVYEDLRSPQSKAFAEQYADTFTKLLATGQVEIQYRLVTHTDSQLGGHGSRAAANAAACAQDQGRYTQFVQQVWKRQPDPSDDALSNQKLLKELSEKAGKIDEGKFVPCMKGNDHEGWVAKSESDFMSGNYGEVPVVQINGETVPDVQTSLTPVKLSSLVEKEAKKVSEETVPSGQPSLAS</sequence>
<evidence type="ECO:0000259" key="3">
    <source>
        <dbReference type="Pfam" id="PF13462"/>
    </source>
</evidence>
<protein>
    <submittedName>
        <fullName evidence="4">DsbA family protein</fullName>
    </submittedName>
</protein>
<dbReference type="Gene3D" id="3.40.30.10">
    <property type="entry name" value="Glutaredoxin"/>
    <property type="match status" value="1"/>
</dbReference>
<dbReference type="Pfam" id="PF13462">
    <property type="entry name" value="Thioredoxin_4"/>
    <property type="match status" value="1"/>
</dbReference>
<feature type="region of interest" description="Disordered" evidence="1">
    <location>
        <begin position="249"/>
        <end position="268"/>
    </location>
</feature>
<feature type="transmembrane region" description="Helical" evidence="2">
    <location>
        <begin position="31"/>
        <end position="52"/>
    </location>
</feature>
<keyword evidence="2" id="KW-1133">Transmembrane helix</keyword>
<feature type="compositionally biased region" description="Polar residues" evidence="1">
    <location>
        <begin position="258"/>
        <end position="268"/>
    </location>
</feature>
<gene>
    <name evidence="4" type="ORF">ACIGXA_19395</name>
</gene>
<dbReference type="InterPro" id="IPR012336">
    <property type="entry name" value="Thioredoxin-like_fold"/>
</dbReference>
<accession>A0ABW8C8B1</accession>
<feature type="domain" description="Thioredoxin-like fold" evidence="3">
    <location>
        <begin position="81"/>
        <end position="248"/>
    </location>
</feature>